<protein>
    <submittedName>
        <fullName evidence="1">Uncharacterized protein</fullName>
    </submittedName>
</protein>
<evidence type="ECO:0000313" key="1">
    <source>
        <dbReference type="EMBL" id="BAD33063.1"/>
    </source>
</evidence>
<dbReference type="AlphaFoldDB" id="Q69UY8"/>
<proteinExistence type="predicted"/>
<evidence type="ECO:0000313" key="2">
    <source>
        <dbReference type="Proteomes" id="UP000000763"/>
    </source>
</evidence>
<reference evidence="2" key="1">
    <citation type="journal article" date="2005" name="Nature">
        <title>The map-based sequence of the rice genome.</title>
        <authorList>
            <consortium name="International rice genome sequencing project (IRGSP)"/>
            <person name="Matsumoto T."/>
            <person name="Wu J."/>
            <person name="Kanamori H."/>
            <person name="Katayose Y."/>
            <person name="Fujisawa M."/>
            <person name="Namiki N."/>
            <person name="Mizuno H."/>
            <person name="Yamamoto K."/>
            <person name="Antonio B.A."/>
            <person name="Baba T."/>
            <person name="Sakata K."/>
            <person name="Nagamura Y."/>
            <person name="Aoki H."/>
            <person name="Arikawa K."/>
            <person name="Arita K."/>
            <person name="Bito T."/>
            <person name="Chiden Y."/>
            <person name="Fujitsuka N."/>
            <person name="Fukunaka R."/>
            <person name="Hamada M."/>
            <person name="Harada C."/>
            <person name="Hayashi A."/>
            <person name="Hijishita S."/>
            <person name="Honda M."/>
            <person name="Hosokawa S."/>
            <person name="Ichikawa Y."/>
            <person name="Idonuma A."/>
            <person name="Iijima M."/>
            <person name="Ikeda M."/>
            <person name="Ikeno M."/>
            <person name="Ito K."/>
            <person name="Ito S."/>
            <person name="Ito T."/>
            <person name="Ito Y."/>
            <person name="Ito Y."/>
            <person name="Iwabuchi A."/>
            <person name="Kamiya K."/>
            <person name="Karasawa W."/>
            <person name="Kurita K."/>
            <person name="Katagiri S."/>
            <person name="Kikuta A."/>
            <person name="Kobayashi H."/>
            <person name="Kobayashi N."/>
            <person name="Machita K."/>
            <person name="Maehara T."/>
            <person name="Masukawa M."/>
            <person name="Mizubayashi T."/>
            <person name="Mukai Y."/>
            <person name="Nagasaki H."/>
            <person name="Nagata Y."/>
            <person name="Naito S."/>
            <person name="Nakashima M."/>
            <person name="Nakama Y."/>
            <person name="Nakamichi Y."/>
            <person name="Nakamura M."/>
            <person name="Meguro A."/>
            <person name="Negishi M."/>
            <person name="Ohta I."/>
            <person name="Ohta T."/>
            <person name="Okamoto M."/>
            <person name="Ono N."/>
            <person name="Saji S."/>
            <person name="Sakaguchi M."/>
            <person name="Sakai K."/>
            <person name="Shibata M."/>
            <person name="Shimokawa T."/>
            <person name="Song J."/>
            <person name="Takazaki Y."/>
            <person name="Terasawa K."/>
            <person name="Tsugane M."/>
            <person name="Tsuji K."/>
            <person name="Ueda S."/>
            <person name="Waki K."/>
            <person name="Yamagata H."/>
            <person name="Yamamoto M."/>
            <person name="Yamamoto S."/>
            <person name="Yamane H."/>
            <person name="Yoshiki S."/>
            <person name="Yoshihara R."/>
            <person name="Yukawa K."/>
            <person name="Zhong H."/>
            <person name="Yano M."/>
            <person name="Yuan Q."/>
            <person name="Ouyang S."/>
            <person name="Liu J."/>
            <person name="Jones K.M."/>
            <person name="Gansberger K."/>
            <person name="Moffat K."/>
            <person name="Hill J."/>
            <person name="Bera J."/>
            <person name="Fadrosh D."/>
            <person name="Jin S."/>
            <person name="Johri S."/>
            <person name="Kim M."/>
            <person name="Overton L."/>
            <person name="Reardon M."/>
            <person name="Tsitrin T."/>
            <person name="Vuong H."/>
            <person name="Weaver B."/>
            <person name="Ciecko A."/>
            <person name="Tallon L."/>
            <person name="Jackson J."/>
            <person name="Pai G."/>
            <person name="Aken S.V."/>
            <person name="Utterback T."/>
            <person name="Reidmuller S."/>
            <person name="Feldblyum T."/>
            <person name="Hsiao J."/>
            <person name="Zismann V."/>
            <person name="Iobst S."/>
            <person name="de Vazeille A.R."/>
            <person name="Buell C.R."/>
            <person name="Ying K."/>
            <person name="Li Y."/>
            <person name="Lu T."/>
            <person name="Huang Y."/>
            <person name="Zhao Q."/>
            <person name="Feng Q."/>
            <person name="Zhang L."/>
            <person name="Zhu J."/>
            <person name="Weng Q."/>
            <person name="Mu J."/>
            <person name="Lu Y."/>
            <person name="Fan D."/>
            <person name="Liu Y."/>
            <person name="Guan J."/>
            <person name="Zhang Y."/>
            <person name="Yu S."/>
            <person name="Liu X."/>
            <person name="Zhang Y."/>
            <person name="Hong G."/>
            <person name="Han B."/>
            <person name="Choisne N."/>
            <person name="Demange N."/>
            <person name="Orjeda G."/>
            <person name="Samain S."/>
            <person name="Cattolico L."/>
            <person name="Pelletier E."/>
            <person name="Couloux A."/>
            <person name="Segurens B."/>
            <person name="Wincker P."/>
            <person name="D'Hont A."/>
            <person name="Scarpelli C."/>
            <person name="Weissenbach J."/>
            <person name="Salanoubat M."/>
            <person name="Quetier F."/>
            <person name="Yu Y."/>
            <person name="Kim H.R."/>
            <person name="Rambo T."/>
            <person name="Currie J."/>
            <person name="Collura K."/>
            <person name="Luo M."/>
            <person name="Yang T."/>
            <person name="Ammiraju J.S.S."/>
            <person name="Engler F."/>
            <person name="Soderlund C."/>
            <person name="Wing R.A."/>
            <person name="Palmer L.E."/>
            <person name="de la Bastide M."/>
            <person name="Spiegel L."/>
            <person name="Nascimento L."/>
            <person name="Zutavern T."/>
            <person name="O'Shaughnessy A."/>
            <person name="Dike S."/>
            <person name="Dedhia N."/>
            <person name="Preston R."/>
            <person name="Balija V."/>
            <person name="McCombie W.R."/>
            <person name="Chow T."/>
            <person name="Chen H."/>
            <person name="Chung M."/>
            <person name="Chen C."/>
            <person name="Shaw J."/>
            <person name="Wu H."/>
            <person name="Hsiao K."/>
            <person name="Chao Y."/>
            <person name="Chu M."/>
            <person name="Cheng C."/>
            <person name="Hour A."/>
            <person name="Lee P."/>
            <person name="Lin S."/>
            <person name="Lin Y."/>
            <person name="Liou J."/>
            <person name="Liu S."/>
            <person name="Hsing Y."/>
            <person name="Raghuvanshi S."/>
            <person name="Mohanty A."/>
            <person name="Bharti A.K."/>
            <person name="Gaur A."/>
            <person name="Gupta V."/>
            <person name="Kumar D."/>
            <person name="Ravi V."/>
            <person name="Vij S."/>
            <person name="Kapur A."/>
            <person name="Khurana P."/>
            <person name="Khurana P."/>
            <person name="Khurana J.P."/>
            <person name="Tyagi A.K."/>
            <person name="Gaikwad K."/>
            <person name="Singh A."/>
            <person name="Dalal V."/>
            <person name="Srivastava S."/>
            <person name="Dixit A."/>
            <person name="Pal A.K."/>
            <person name="Ghazi I.A."/>
            <person name="Yadav M."/>
            <person name="Pandit A."/>
            <person name="Bhargava A."/>
            <person name="Sureshbabu K."/>
            <person name="Batra K."/>
            <person name="Sharma T.R."/>
            <person name="Mohapatra T."/>
            <person name="Singh N.K."/>
            <person name="Messing J."/>
            <person name="Nelson A.B."/>
            <person name="Fuks G."/>
            <person name="Kavchok S."/>
            <person name="Keizer G."/>
            <person name="Linton E."/>
            <person name="Llaca V."/>
            <person name="Song R."/>
            <person name="Tanyolac B."/>
            <person name="Young S."/>
            <person name="Ho-Il K."/>
            <person name="Hahn J.H."/>
            <person name="Sangsakoo G."/>
            <person name="Vanavichit A."/>
            <person name="de Mattos Luiz.A.T."/>
            <person name="Zimmer P.D."/>
            <person name="Malone G."/>
            <person name="Dellagostin O."/>
            <person name="de Oliveira A.C."/>
            <person name="Bevan M."/>
            <person name="Bancroft I."/>
            <person name="Minx P."/>
            <person name="Cordum H."/>
            <person name="Wilson R."/>
            <person name="Cheng Z."/>
            <person name="Jin W."/>
            <person name="Jiang J."/>
            <person name="Leong S.A."/>
            <person name="Iwama H."/>
            <person name="Gojobori T."/>
            <person name="Itoh T."/>
            <person name="Niimura Y."/>
            <person name="Fujii Y."/>
            <person name="Habara T."/>
            <person name="Sakai H."/>
            <person name="Sato Y."/>
            <person name="Wilson G."/>
            <person name="Kumar K."/>
            <person name="McCouch S."/>
            <person name="Juretic N."/>
            <person name="Hoen D."/>
            <person name="Wright S."/>
            <person name="Bruskiewich R."/>
            <person name="Bureau T."/>
            <person name="Miyao A."/>
            <person name="Hirochika H."/>
            <person name="Nishikawa T."/>
            <person name="Kadowaki K."/>
            <person name="Sugiura M."/>
            <person name="Burr B."/>
            <person name="Sasaki T."/>
        </authorList>
    </citation>
    <scope>NUCLEOTIDE SEQUENCE [LARGE SCALE GENOMIC DNA]</scope>
    <source>
        <strain evidence="2">cv. Nipponbare</strain>
    </source>
</reference>
<accession>Q69UY8</accession>
<reference evidence="2" key="2">
    <citation type="journal article" date="2008" name="Nucleic Acids Res.">
        <title>The rice annotation project database (RAP-DB): 2008 update.</title>
        <authorList>
            <consortium name="The rice annotation project (RAP)"/>
        </authorList>
    </citation>
    <scope>GENOME REANNOTATION</scope>
    <source>
        <strain evidence="2">cv. Nipponbare</strain>
    </source>
</reference>
<dbReference type="EMBL" id="AP004325">
    <property type="protein sequence ID" value="BAD33063.1"/>
    <property type="molecule type" value="Genomic_DNA"/>
</dbReference>
<name>Q69UY8_ORYSJ</name>
<sequence>MDEFPRLLASPLFGLSWMLSGRGTSSGAGSAGAGHLSLPAVLSVRSSLCGVDGLR</sequence>
<dbReference type="Proteomes" id="UP000000763">
    <property type="component" value="Chromosome 6"/>
</dbReference>
<gene>
    <name evidence="1" type="primary">OJ1230_H04.5</name>
</gene>
<organism evidence="1 2">
    <name type="scientific">Oryza sativa subsp. japonica</name>
    <name type="common">Rice</name>
    <dbReference type="NCBI Taxonomy" id="39947"/>
    <lineage>
        <taxon>Eukaryota</taxon>
        <taxon>Viridiplantae</taxon>
        <taxon>Streptophyta</taxon>
        <taxon>Embryophyta</taxon>
        <taxon>Tracheophyta</taxon>
        <taxon>Spermatophyta</taxon>
        <taxon>Magnoliopsida</taxon>
        <taxon>Liliopsida</taxon>
        <taxon>Poales</taxon>
        <taxon>Poaceae</taxon>
        <taxon>BOP clade</taxon>
        <taxon>Oryzoideae</taxon>
        <taxon>Oryzeae</taxon>
        <taxon>Oryzinae</taxon>
        <taxon>Oryza</taxon>
        <taxon>Oryza sativa</taxon>
    </lineage>
</organism>